<dbReference type="InterPro" id="IPR038595">
    <property type="entry name" value="LOR_sf"/>
</dbReference>
<dbReference type="STRING" id="561177.ANHYDRO_01238"/>
<comment type="caution">
    <text evidence="2">The sequence shown here is derived from an EMBL/GenBank/DDBJ whole genome shotgun (WGS) entry which is preliminary data.</text>
</comment>
<evidence type="ECO:0000256" key="1">
    <source>
        <dbReference type="ARBA" id="ARBA00005437"/>
    </source>
</evidence>
<reference evidence="2 3" key="1">
    <citation type="submission" date="2008-09" db="EMBL/GenBank/DDBJ databases">
        <authorList>
            <person name="Fulton L."/>
            <person name="Clifton S."/>
            <person name="Fulton B."/>
            <person name="Xu J."/>
            <person name="Minx P."/>
            <person name="Pepin K.H."/>
            <person name="Johnson M."/>
            <person name="Thiruvilangam P."/>
            <person name="Bhonagiri V."/>
            <person name="Nash W.E."/>
            <person name="Mardis E.R."/>
            <person name="Wilson R.K."/>
        </authorList>
    </citation>
    <scope>NUCLEOTIDE SEQUENCE [LARGE SCALE GENOMIC DNA]</scope>
    <source>
        <strain evidence="2 3">DSM 7454</strain>
    </source>
</reference>
<dbReference type="Pfam" id="PF04525">
    <property type="entry name" value="LOR"/>
    <property type="match status" value="1"/>
</dbReference>
<evidence type="ECO:0008006" key="4">
    <source>
        <dbReference type="Google" id="ProtNLM"/>
    </source>
</evidence>
<proteinExistence type="inferred from homology"/>
<name>B6W9I3_9FIRM</name>
<dbReference type="Proteomes" id="UP000005451">
    <property type="component" value="Unassembled WGS sequence"/>
</dbReference>
<dbReference type="AlphaFoldDB" id="B6W9I3"/>
<dbReference type="eggNOG" id="COG4894">
    <property type="taxonomic scope" value="Bacteria"/>
</dbReference>
<dbReference type="InterPro" id="IPR025659">
    <property type="entry name" value="Tubby-like_C"/>
</dbReference>
<gene>
    <name evidence="2" type="ORF">ANHYDRO_01238</name>
</gene>
<comment type="similarity">
    <text evidence="1">Belongs to the LOR family.</text>
</comment>
<dbReference type="EMBL" id="ABXA01000032">
    <property type="protein sequence ID" value="EEB35885.1"/>
    <property type="molecule type" value="Genomic_DNA"/>
</dbReference>
<dbReference type="Gene3D" id="2.40.160.200">
    <property type="entry name" value="LURP1-related"/>
    <property type="match status" value="1"/>
</dbReference>
<sequence>MGYKIIKEMEFFMKKYYFKEKFFKITDKYPILDENGNEVYFFDQDFKFVGYKAKLKDMDGKVLFDISKKILSFLQTYYVDFYDGSHMEINQKLSFLKRKVEINYQGEHFSLKGSIMDHDFEVYYKNNLIAEMNKKFFALTDQYELTVYDEKYSLILIALCLCINEMKDRDDAAAAASSN</sequence>
<accession>B6W9I3</accession>
<protein>
    <recommendedName>
        <fullName evidence="4">Tubby C 2</fullName>
    </recommendedName>
</protein>
<dbReference type="SUPFAM" id="SSF54518">
    <property type="entry name" value="Tubby C-terminal domain-like"/>
    <property type="match status" value="1"/>
</dbReference>
<organism evidence="2 3">
    <name type="scientific">Anaerococcus hydrogenalis DSM 7454</name>
    <dbReference type="NCBI Taxonomy" id="561177"/>
    <lineage>
        <taxon>Bacteria</taxon>
        <taxon>Bacillati</taxon>
        <taxon>Bacillota</taxon>
        <taxon>Tissierellia</taxon>
        <taxon>Tissierellales</taxon>
        <taxon>Peptoniphilaceae</taxon>
        <taxon>Anaerococcus</taxon>
    </lineage>
</organism>
<evidence type="ECO:0000313" key="2">
    <source>
        <dbReference type="EMBL" id="EEB35885.1"/>
    </source>
</evidence>
<evidence type="ECO:0000313" key="3">
    <source>
        <dbReference type="Proteomes" id="UP000005451"/>
    </source>
</evidence>
<reference evidence="2 3" key="2">
    <citation type="submission" date="2008-10" db="EMBL/GenBank/DDBJ databases">
        <title>Draft genome sequence of Anaerococcus hydrogenalis (DSM 7454).</title>
        <authorList>
            <person name="Sudarsanam P."/>
            <person name="Ley R."/>
            <person name="Guruge J."/>
            <person name="Turnbaugh P.J."/>
            <person name="Mahowald M."/>
            <person name="Liep D."/>
            <person name="Gordon J."/>
        </authorList>
    </citation>
    <scope>NUCLEOTIDE SEQUENCE [LARGE SCALE GENOMIC DNA]</scope>
    <source>
        <strain evidence="2 3">DSM 7454</strain>
    </source>
</reference>
<dbReference type="InterPro" id="IPR007612">
    <property type="entry name" value="LOR"/>
</dbReference>